<keyword evidence="4" id="KW-1185">Reference proteome</keyword>
<organism evidence="3 4">
    <name type="scientific">Sphingomonas hankyongi</name>
    <dbReference type="NCBI Taxonomy" id="2908209"/>
    <lineage>
        <taxon>Bacteria</taxon>
        <taxon>Pseudomonadati</taxon>
        <taxon>Pseudomonadota</taxon>
        <taxon>Alphaproteobacteria</taxon>
        <taxon>Sphingomonadales</taxon>
        <taxon>Sphingomonadaceae</taxon>
        <taxon>Sphingomonas</taxon>
    </lineage>
</organism>
<sequence length="165" mass="17845">MKNRWMWAAGLALSLAVSGTANAKGIEGLWRFDIINPGGTTLGAMTIQTRDTVQRQANAQHDWAIAKGRGSDASRATAHSRDKEQPNLTGYTGFAMTDQGGHALPIESIDIQGGAMTMVVNSPRGLVIFKGTIDAEATRFDGKLTYHNGQVYDMRGVKQERLLTP</sequence>
<evidence type="ECO:0008006" key="5">
    <source>
        <dbReference type="Google" id="ProtNLM"/>
    </source>
</evidence>
<dbReference type="Proteomes" id="UP001165342">
    <property type="component" value="Unassembled WGS sequence"/>
</dbReference>
<evidence type="ECO:0000313" key="3">
    <source>
        <dbReference type="EMBL" id="MCL6730425.1"/>
    </source>
</evidence>
<dbReference type="RefSeq" id="WP_249831910.1">
    <property type="nucleotide sequence ID" value="NZ_JAMGBE010000003.1"/>
</dbReference>
<evidence type="ECO:0000256" key="1">
    <source>
        <dbReference type="SAM" id="MobiDB-lite"/>
    </source>
</evidence>
<protein>
    <recommendedName>
        <fullName evidence="5">Lipocalin-like domain-containing protein</fullName>
    </recommendedName>
</protein>
<evidence type="ECO:0000313" key="4">
    <source>
        <dbReference type="Proteomes" id="UP001165342"/>
    </source>
</evidence>
<feature type="signal peptide" evidence="2">
    <location>
        <begin position="1"/>
        <end position="23"/>
    </location>
</feature>
<feature type="chain" id="PRO_5047293100" description="Lipocalin-like domain-containing protein" evidence="2">
    <location>
        <begin position="24"/>
        <end position="165"/>
    </location>
</feature>
<gene>
    <name evidence="3" type="ORF">LZ538_10220</name>
</gene>
<accession>A0ABT0S3H4</accession>
<dbReference type="EMBL" id="JAMGBE010000003">
    <property type="protein sequence ID" value="MCL6730425.1"/>
    <property type="molecule type" value="Genomic_DNA"/>
</dbReference>
<proteinExistence type="predicted"/>
<comment type="caution">
    <text evidence="3">The sequence shown here is derived from an EMBL/GenBank/DDBJ whole genome shotgun (WGS) entry which is preliminary data.</text>
</comment>
<name>A0ABT0S3H4_9SPHN</name>
<reference evidence="3" key="1">
    <citation type="submission" date="2022-05" db="EMBL/GenBank/DDBJ databases">
        <authorList>
            <person name="Jo J.-H."/>
            <person name="Im W.-T."/>
        </authorList>
    </citation>
    <scope>NUCLEOTIDE SEQUENCE</scope>
    <source>
        <strain evidence="3">SE220</strain>
    </source>
</reference>
<feature type="region of interest" description="Disordered" evidence="1">
    <location>
        <begin position="67"/>
        <end position="88"/>
    </location>
</feature>
<evidence type="ECO:0000256" key="2">
    <source>
        <dbReference type="SAM" id="SignalP"/>
    </source>
</evidence>
<keyword evidence="2" id="KW-0732">Signal</keyword>